<dbReference type="OrthoDB" id="3634417at2"/>
<dbReference type="GO" id="GO:0003676">
    <property type="term" value="F:nucleic acid binding"/>
    <property type="evidence" value="ECO:0007669"/>
    <property type="project" value="InterPro"/>
</dbReference>
<feature type="region of interest" description="Disordered" evidence="2">
    <location>
        <begin position="242"/>
        <end position="309"/>
    </location>
</feature>
<evidence type="ECO:0000256" key="2">
    <source>
        <dbReference type="SAM" id="MobiDB-lite"/>
    </source>
</evidence>
<evidence type="ECO:0000313" key="4">
    <source>
        <dbReference type="EMBL" id="QDP98064.1"/>
    </source>
</evidence>
<dbReference type="AlphaFoldDB" id="A0A516Q3R5"/>
<dbReference type="GO" id="GO:0004519">
    <property type="term" value="F:endonuclease activity"/>
    <property type="evidence" value="ECO:0007669"/>
    <property type="project" value="InterPro"/>
</dbReference>
<reference evidence="4 5" key="1">
    <citation type="submission" date="2019-07" db="EMBL/GenBank/DDBJ databases">
        <title>Microlunatus dokdonensis sp. nov. isolated from the rhizospheric soil of the wild plant Elymus tsukushiensis.</title>
        <authorList>
            <person name="Ghim S.-Y."/>
            <person name="Hwang Y.-J."/>
            <person name="Son J.-S."/>
            <person name="Shin J.-H."/>
        </authorList>
    </citation>
    <scope>NUCLEOTIDE SEQUENCE [LARGE SCALE GENOMIC DNA]</scope>
    <source>
        <strain evidence="4 5">KUDC0627</strain>
    </source>
</reference>
<proteinExistence type="inferred from homology"/>
<dbReference type="Proteomes" id="UP000319263">
    <property type="component" value="Chromosome"/>
</dbReference>
<dbReference type="SMART" id="SM00507">
    <property type="entry name" value="HNHc"/>
    <property type="match status" value="1"/>
</dbReference>
<evidence type="ECO:0000259" key="3">
    <source>
        <dbReference type="SMART" id="SM00507"/>
    </source>
</evidence>
<comment type="similarity">
    <text evidence="1">Belongs to the Rv1128c/1148c/1588c/1702c/1945/3466 family.</text>
</comment>
<dbReference type="CDD" id="cd00085">
    <property type="entry name" value="HNHc"/>
    <property type="match status" value="1"/>
</dbReference>
<dbReference type="EMBL" id="CP041692">
    <property type="protein sequence ID" value="QDP98064.1"/>
    <property type="molecule type" value="Genomic_DNA"/>
</dbReference>
<dbReference type="Pfam" id="PF02720">
    <property type="entry name" value="DUF222"/>
    <property type="match status" value="2"/>
</dbReference>
<dbReference type="InterPro" id="IPR002711">
    <property type="entry name" value="HNH"/>
</dbReference>
<dbReference type="InterPro" id="IPR003870">
    <property type="entry name" value="DUF222"/>
</dbReference>
<feature type="compositionally biased region" description="Low complexity" evidence="2">
    <location>
        <begin position="258"/>
        <end position="279"/>
    </location>
</feature>
<name>A0A516Q3R5_9ACTN</name>
<organism evidence="4 5">
    <name type="scientific">Microlunatus elymi</name>
    <dbReference type="NCBI Taxonomy" id="2596828"/>
    <lineage>
        <taxon>Bacteria</taxon>
        <taxon>Bacillati</taxon>
        <taxon>Actinomycetota</taxon>
        <taxon>Actinomycetes</taxon>
        <taxon>Propionibacteriales</taxon>
        <taxon>Propionibacteriaceae</taxon>
        <taxon>Microlunatus</taxon>
    </lineage>
</organism>
<keyword evidence="5" id="KW-1185">Reference proteome</keyword>
<dbReference type="GO" id="GO:0008270">
    <property type="term" value="F:zinc ion binding"/>
    <property type="evidence" value="ECO:0007669"/>
    <property type="project" value="InterPro"/>
</dbReference>
<protein>
    <submittedName>
        <fullName evidence="4">DUF222 domain-containing protein</fullName>
    </submittedName>
</protein>
<dbReference type="Pfam" id="PF01844">
    <property type="entry name" value="HNH"/>
    <property type="match status" value="1"/>
</dbReference>
<dbReference type="InterPro" id="IPR003615">
    <property type="entry name" value="HNH_nuc"/>
</dbReference>
<dbReference type="KEGG" id="mik:FOE78_21095"/>
<sequence length="511" mass="56545">MAPVDQPAPAASDLGHTLQQLDTALDAVIDTLAHDRLAGVGDDQLIDFARRFETVRSRTSVVDQEIVTACQATGLARRLAQCATSKLLVDLLHIDHSEAHRRVRAAKALRGETTMLGERLEPKRPRLAAAVAAGHVPAGNADRVIQALRDLDQLPWTTTEQLDEAEEILTDAATTLPPTELGYVIDELADRINPDGTFSEEQVHQAQRAVYLWKGRDGAWHLRGRLTPALGQKLNAILEPLTAPQHSYPDPDHEAEQDQQAARQEQPDGQDQQPDENQQLSDDHQAGDDQQAGEDQPSNPNRPPVEPDLRTRGQRLHDALDEAFSRLLQAGDNPSVGGTPATVIITIDHDNLIGQYGHGRYGDGTPISPEMVRKLADNSDIVPTILSAKGKVLWLGRDRRIADKNQTAALIARDGGCSFPGCNRPPQWCQRHHIISWLNGGPTDIDNLTLTCLFHHSNFEALGWQCRMIDGLPYWIPPRWIDHDQKPRLNYRIRIRHHLDKPPTPSVVLGA</sequence>
<dbReference type="RefSeq" id="WP_143988010.1">
    <property type="nucleotide sequence ID" value="NZ_CP041692.1"/>
</dbReference>
<accession>A0A516Q3R5</accession>
<evidence type="ECO:0000313" key="5">
    <source>
        <dbReference type="Proteomes" id="UP000319263"/>
    </source>
</evidence>
<gene>
    <name evidence="4" type="ORF">FOE78_21095</name>
</gene>
<evidence type="ECO:0000256" key="1">
    <source>
        <dbReference type="ARBA" id="ARBA00023450"/>
    </source>
</evidence>
<feature type="domain" description="HNH nuclease" evidence="3">
    <location>
        <begin position="405"/>
        <end position="457"/>
    </location>
</feature>